<dbReference type="OrthoDB" id="128937at2"/>
<dbReference type="InParanoid" id="Q024E1"/>
<dbReference type="Gene3D" id="2.50.20.10">
    <property type="entry name" value="Lipoprotein localisation LolA/LolB/LppX"/>
    <property type="match status" value="1"/>
</dbReference>
<name>Q024E1_SOLUE</name>
<organism evidence="1">
    <name type="scientific">Solibacter usitatus (strain Ellin6076)</name>
    <dbReference type="NCBI Taxonomy" id="234267"/>
    <lineage>
        <taxon>Bacteria</taxon>
        <taxon>Pseudomonadati</taxon>
        <taxon>Acidobacteriota</taxon>
        <taxon>Terriglobia</taxon>
        <taxon>Bryobacterales</taxon>
        <taxon>Solibacteraceae</taxon>
        <taxon>Candidatus Solibacter</taxon>
    </lineage>
</organism>
<dbReference type="KEGG" id="sus:Acid_2646"/>
<proteinExistence type="predicted"/>
<evidence type="ECO:0000313" key="1">
    <source>
        <dbReference type="EMBL" id="ABJ83635.1"/>
    </source>
</evidence>
<dbReference type="EMBL" id="CP000473">
    <property type="protein sequence ID" value="ABJ83635.1"/>
    <property type="molecule type" value="Genomic_DNA"/>
</dbReference>
<reference evidence="1" key="1">
    <citation type="submission" date="2006-10" db="EMBL/GenBank/DDBJ databases">
        <title>Complete sequence of Solibacter usitatus Ellin6076.</title>
        <authorList>
            <consortium name="US DOE Joint Genome Institute"/>
            <person name="Copeland A."/>
            <person name="Lucas S."/>
            <person name="Lapidus A."/>
            <person name="Barry K."/>
            <person name="Detter J.C."/>
            <person name="Glavina del Rio T."/>
            <person name="Hammon N."/>
            <person name="Israni S."/>
            <person name="Dalin E."/>
            <person name="Tice H."/>
            <person name="Pitluck S."/>
            <person name="Thompson L.S."/>
            <person name="Brettin T."/>
            <person name="Bruce D."/>
            <person name="Han C."/>
            <person name="Tapia R."/>
            <person name="Gilna P."/>
            <person name="Schmutz J."/>
            <person name="Larimer F."/>
            <person name="Land M."/>
            <person name="Hauser L."/>
            <person name="Kyrpides N."/>
            <person name="Mikhailova N."/>
            <person name="Janssen P.H."/>
            <person name="Kuske C.R."/>
            <person name="Richardson P."/>
        </authorList>
    </citation>
    <scope>NUCLEOTIDE SEQUENCE</scope>
    <source>
        <strain evidence="1">Ellin6076</strain>
    </source>
</reference>
<dbReference type="HOGENOM" id="CLU_081300_0_0_0"/>
<dbReference type="STRING" id="234267.Acid_2646"/>
<accession>Q024E1</accession>
<dbReference type="eggNOG" id="COG2834">
    <property type="taxonomic scope" value="Bacteria"/>
</dbReference>
<dbReference type="AlphaFoldDB" id="Q024E1"/>
<protein>
    <submittedName>
        <fullName evidence="1">Conserved hypothetical signal peptide protein</fullName>
    </submittedName>
</protein>
<gene>
    <name evidence="1" type="ordered locus">Acid_2646</name>
</gene>
<sequence precursor="true">MRTFLLGIICISVVSAQTAEELIRRNLEAKGGIEKIKAIKTLRMSGKLQQGSFTAEIAQDAMAPNQLRQNVTIQGMTAIQAYDGKTGWKISPFEGRKDAELVGEEELRELVEDADLYGPLVDYQASGNKVEYIGHDTVDGDDVYRLKVTLKNGDIYYYYLDPETFLEIRTERVQFVRGAVHESVIECGSYKLVAGVYFPFTVEASSKQNPGSQTKLTFDRIEANIPIDPAEFKMPAAPAAKEEL</sequence>